<keyword evidence="2 6" id="KW-0472">Membrane</keyword>
<comment type="subcellular location">
    <subcellularLocation>
        <location evidence="1">Membrane</location>
        <topology evidence="1">Single-pass type I membrane protein</topology>
    </subcellularLocation>
</comment>
<proteinExistence type="predicted"/>
<dbReference type="EMBL" id="CAJPWZ010000722">
    <property type="protein sequence ID" value="CAG2199632.1"/>
    <property type="molecule type" value="Genomic_DNA"/>
</dbReference>
<dbReference type="GO" id="GO:0005886">
    <property type="term" value="C:plasma membrane"/>
    <property type="evidence" value="ECO:0007669"/>
    <property type="project" value="TreeGrafter"/>
</dbReference>
<evidence type="ECO:0000256" key="1">
    <source>
        <dbReference type="ARBA" id="ARBA00004479"/>
    </source>
</evidence>
<dbReference type="OrthoDB" id="6158624at2759"/>
<keyword evidence="6" id="KW-0812">Transmembrane</keyword>
<comment type="caution">
    <text evidence="8">The sequence shown here is derived from an EMBL/GenBank/DDBJ whole genome shotgun (WGS) entry which is preliminary data.</text>
</comment>
<dbReference type="InterPro" id="IPR003599">
    <property type="entry name" value="Ig_sub"/>
</dbReference>
<dbReference type="InterPro" id="IPR051275">
    <property type="entry name" value="Cell_adhesion_signaling"/>
</dbReference>
<dbReference type="CDD" id="cd00096">
    <property type="entry name" value="Ig"/>
    <property type="match status" value="1"/>
</dbReference>
<dbReference type="GO" id="GO:0098609">
    <property type="term" value="P:cell-cell adhesion"/>
    <property type="evidence" value="ECO:0007669"/>
    <property type="project" value="TreeGrafter"/>
</dbReference>
<evidence type="ECO:0000259" key="7">
    <source>
        <dbReference type="PROSITE" id="PS50835"/>
    </source>
</evidence>
<dbReference type="PANTHER" id="PTHR11640:SF31">
    <property type="entry name" value="IRREGULAR CHIASM C-ROUGHEST PROTEIN-RELATED"/>
    <property type="match status" value="1"/>
</dbReference>
<accession>A0A8S3QSE3</accession>
<dbReference type="GO" id="GO:0005911">
    <property type="term" value="C:cell-cell junction"/>
    <property type="evidence" value="ECO:0007669"/>
    <property type="project" value="TreeGrafter"/>
</dbReference>
<keyword evidence="9" id="KW-1185">Reference proteome</keyword>
<dbReference type="GO" id="GO:0050839">
    <property type="term" value="F:cell adhesion molecule binding"/>
    <property type="evidence" value="ECO:0007669"/>
    <property type="project" value="TreeGrafter"/>
</dbReference>
<evidence type="ECO:0000256" key="5">
    <source>
        <dbReference type="ARBA" id="ARBA00023319"/>
    </source>
</evidence>
<evidence type="ECO:0000313" key="9">
    <source>
        <dbReference type="Proteomes" id="UP000683360"/>
    </source>
</evidence>
<evidence type="ECO:0000313" key="8">
    <source>
        <dbReference type="EMBL" id="CAG2199632.1"/>
    </source>
</evidence>
<dbReference type="InterPro" id="IPR036179">
    <property type="entry name" value="Ig-like_dom_sf"/>
</dbReference>
<reference evidence="8" key="1">
    <citation type="submission" date="2021-03" db="EMBL/GenBank/DDBJ databases">
        <authorList>
            <person name="Bekaert M."/>
        </authorList>
    </citation>
    <scope>NUCLEOTIDE SEQUENCE</scope>
</reference>
<dbReference type="Pfam" id="PF13895">
    <property type="entry name" value="Ig_2"/>
    <property type="match status" value="1"/>
</dbReference>
<dbReference type="InterPro" id="IPR003598">
    <property type="entry name" value="Ig_sub2"/>
</dbReference>
<evidence type="ECO:0000256" key="4">
    <source>
        <dbReference type="ARBA" id="ARBA00023180"/>
    </source>
</evidence>
<protein>
    <recommendedName>
        <fullName evidence="7">Ig-like domain-containing protein</fullName>
    </recommendedName>
</protein>
<sequence length="318" mass="35115">MEVLDSEAVVSNNSSISVQVQPSVPDVFLLLNVQLKSAPAITEGDRVTFVCSGDVGRPPGKLIFQTFQRDHSLIINYAATNTSLQELQDNCSYYRTSYMTFMVTPVYNTAVIRCAVVSTLAENMYVESEPLDVNYSVTVPTIGKNPDKTDYLVGVDTSISLNCTADGNPKPNYIWYKDNQIEAISTSENLTIRNVTTANSGIYICSVTNTVNGVISRKHVMLHVCITKVNATPVIIHSYIENTVVIVVGTVCGLIILAVCVMLFSAIHNKYKSADYVNTTQQQHLSLNEGFGHTLDAHNYEEIARTDHLYNNTNLRNN</sequence>
<dbReference type="InterPro" id="IPR013783">
    <property type="entry name" value="Ig-like_fold"/>
</dbReference>
<dbReference type="SMART" id="SM00408">
    <property type="entry name" value="IGc2"/>
    <property type="match status" value="1"/>
</dbReference>
<feature type="transmembrane region" description="Helical" evidence="6">
    <location>
        <begin position="244"/>
        <end position="264"/>
    </location>
</feature>
<dbReference type="PANTHER" id="PTHR11640">
    <property type="entry name" value="NEPHRIN"/>
    <property type="match status" value="1"/>
</dbReference>
<keyword evidence="6" id="KW-1133">Transmembrane helix</keyword>
<dbReference type="PROSITE" id="PS50835">
    <property type="entry name" value="IG_LIKE"/>
    <property type="match status" value="1"/>
</dbReference>
<dbReference type="AlphaFoldDB" id="A0A8S3QSE3"/>
<feature type="domain" description="Ig-like" evidence="7">
    <location>
        <begin position="140"/>
        <end position="216"/>
    </location>
</feature>
<name>A0A8S3QSE3_MYTED</name>
<keyword evidence="5" id="KW-0393">Immunoglobulin domain</keyword>
<organism evidence="8 9">
    <name type="scientific">Mytilus edulis</name>
    <name type="common">Blue mussel</name>
    <dbReference type="NCBI Taxonomy" id="6550"/>
    <lineage>
        <taxon>Eukaryota</taxon>
        <taxon>Metazoa</taxon>
        <taxon>Spiralia</taxon>
        <taxon>Lophotrochozoa</taxon>
        <taxon>Mollusca</taxon>
        <taxon>Bivalvia</taxon>
        <taxon>Autobranchia</taxon>
        <taxon>Pteriomorphia</taxon>
        <taxon>Mytilida</taxon>
        <taxon>Mytiloidea</taxon>
        <taxon>Mytilidae</taxon>
        <taxon>Mytilinae</taxon>
        <taxon>Mytilus</taxon>
    </lineage>
</organism>
<dbReference type="Gene3D" id="2.60.40.10">
    <property type="entry name" value="Immunoglobulins"/>
    <property type="match status" value="2"/>
</dbReference>
<gene>
    <name evidence="8" type="ORF">MEDL_14217</name>
</gene>
<evidence type="ECO:0000256" key="3">
    <source>
        <dbReference type="ARBA" id="ARBA00023157"/>
    </source>
</evidence>
<evidence type="ECO:0000256" key="2">
    <source>
        <dbReference type="ARBA" id="ARBA00023136"/>
    </source>
</evidence>
<keyword evidence="3" id="KW-1015">Disulfide bond</keyword>
<evidence type="ECO:0000256" key="6">
    <source>
        <dbReference type="SAM" id="Phobius"/>
    </source>
</evidence>
<dbReference type="InterPro" id="IPR007110">
    <property type="entry name" value="Ig-like_dom"/>
</dbReference>
<dbReference type="SMART" id="SM00409">
    <property type="entry name" value="IG"/>
    <property type="match status" value="1"/>
</dbReference>
<keyword evidence="4" id="KW-0325">Glycoprotein</keyword>
<dbReference type="Proteomes" id="UP000683360">
    <property type="component" value="Unassembled WGS sequence"/>
</dbReference>
<dbReference type="SUPFAM" id="SSF48726">
    <property type="entry name" value="Immunoglobulin"/>
    <property type="match status" value="1"/>
</dbReference>